<organism evidence="1 2">
    <name type="scientific">Herbaspirillum frisingense GSF30</name>
    <dbReference type="NCBI Taxonomy" id="864073"/>
    <lineage>
        <taxon>Bacteria</taxon>
        <taxon>Pseudomonadati</taxon>
        <taxon>Pseudomonadota</taxon>
        <taxon>Betaproteobacteria</taxon>
        <taxon>Burkholderiales</taxon>
        <taxon>Oxalobacteraceae</taxon>
        <taxon>Herbaspirillum</taxon>
    </lineage>
</organism>
<comment type="caution">
    <text evidence="1">The sequence shown here is derived from an EMBL/GenBank/DDBJ whole genome shotgun (WGS) entry which is preliminary data.</text>
</comment>
<protein>
    <recommendedName>
        <fullName evidence="3">DUF2867 domain-containing protein</fullName>
    </recommendedName>
</protein>
<sequence>MPASRFQHTEEIAPAPRHWALLPGAGFADSFRIRLTPQLAQLNTTEITARMMAAQPAWISALLALRDRLVAPLGLKRASDNGAPAGFPLLMAEPRRVVMGLDDSHLDFRLCVEKSSGHAVEATSDANEVGNVGDIDDVGDQWLTVTTVVRTKRWLGEFYLAAIMPFHRCVARTLLQGLLRAPGRAD</sequence>
<evidence type="ECO:0000313" key="1">
    <source>
        <dbReference type="EMBL" id="EOA03709.1"/>
    </source>
</evidence>
<dbReference type="Proteomes" id="UP000006772">
    <property type="component" value="Unassembled WGS sequence"/>
</dbReference>
<dbReference type="EMBL" id="AEEC02000023">
    <property type="protein sequence ID" value="EOA03709.1"/>
    <property type="molecule type" value="Genomic_DNA"/>
</dbReference>
<dbReference type="InterPro" id="IPR021295">
    <property type="entry name" value="DUF2867"/>
</dbReference>
<accession>A0AAI9ICY2</accession>
<dbReference type="RefSeq" id="WP_006464421.1">
    <property type="nucleotide sequence ID" value="NZ_AEEC02000023.1"/>
</dbReference>
<proteinExistence type="predicted"/>
<gene>
    <name evidence="1" type="ORF">HFRIS_015905</name>
</gene>
<evidence type="ECO:0000313" key="2">
    <source>
        <dbReference type="Proteomes" id="UP000006772"/>
    </source>
</evidence>
<name>A0AAI9ICY2_9BURK</name>
<dbReference type="AlphaFoldDB" id="A0AAI9ICY2"/>
<dbReference type="Pfam" id="PF11066">
    <property type="entry name" value="DUF2867"/>
    <property type="match status" value="1"/>
</dbReference>
<evidence type="ECO:0008006" key="3">
    <source>
        <dbReference type="Google" id="ProtNLM"/>
    </source>
</evidence>
<reference evidence="1 2" key="1">
    <citation type="journal article" date="2013" name="Front. Microbiol.">
        <title>The genome of the endophytic bacterium H. frisingense GSF30(T) identifies diverse strategies in the Herbaspirillum genus to interact with plants.</title>
        <authorList>
            <person name="Straub D."/>
            <person name="Rothballer M."/>
            <person name="Hartmann A."/>
            <person name="Ludewig U."/>
        </authorList>
    </citation>
    <scope>NUCLEOTIDE SEQUENCE [LARGE SCALE GENOMIC DNA]</scope>
    <source>
        <strain evidence="1 2">GSF30</strain>
    </source>
</reference>